<feature type="signal peptide" evidence="2">
    <location>
        <begin position="1"/>
        <end position="20"/>
    </location>
</feature>
<dbReference type="EMBL" id="JAUSUE010000006">
    <property type="protein sequence ID" value="MDQ0203505.1"/>
    <property type="molecule type" value="Genomic_DNA"/>
</dbReference>
<sequence length="194" mass="20968">MERIRTILAAFFIISTVFIAGCSDNSGNKAQSEQQNGQITTNDQAKNEKESSDKKNIKQVKATVYFPDENGQKLIASDRTLNTEVDDKYLAAVKVLLQGPKKGEGIAVIPKQAKLLAVSVDKNGIASVNFDNALVKNFSGGSTGEIMLVGSVTDTLTNFPEVKAVRFLVDGKPLATLSGHLDLTEPVKRMKNIL</sequence>
<gene>
    <name evidence="4" type="ORF">J2S01_001221</name>
</gene>
<keyword evidence="2" id="KW-0732">Signal</keyword>
<comment type="caution">
    <text evidence="4">The sequence shown here is derived from an EMBL/GenBank/DDBJ whole genome shotgun (WGS) entry which is preliminary data.</text>
</comment>
<evidence type="ECO:0000256" key="1">
    <source>
        <dbReference type="SAM" id="MobiDB-lite"/>
    </source>
</evidence>
<reference evidence="4 5" key="1">
    <citation type="submission" date="2023-07" db="EMBL/GenBank/DDBJ databases">
        <title>Genomic Encyclopedia of Type Strains, Phase IV (KMG-IV): sequencing the most valuable type-strain genomes for metagenomic binning, comparative biology and taxonomic classification.</title>
        <authorList>
            <person name="Goeker M."/>
        </authorList>
    </citation>
    <scope>NUCLEOTIDE SEQUENCE [LARGE SCALE GENOMIC DNA]</scope>
    <source>
        <strain evidence="4 5">DSM 16980</strain>
    </source>
</reference>
<evidence type="ECO:0000313" key="5">
    <source>
        <dbReference type="Proteomes" id="UP001239167"/>
    </source>
</evidence>
<evidence type="ECO:0000256" key="2">
    <source>
        <dbReference type="SAM" id="SignalP"/>
    </source>
</evidence>
<proteinExistence type="predicted"/>
<organism evidence="4 5">
    <name type="scientific">Pectinatus haikarae</name>
    <dbReference type="NCBI Taxonomy" id="349096"/>
    <lineage>
        <taxon>Bacteria</taxon>
        <taxon>Bacillati</taxon>
        <taxon>Bacillota</taxon>
        <taxon>Negativicutes</taxon>
        <taxon>Selenomonadales</taxon>
        <taxon>Selenomonadaceae</taxon>
        <taxon>Pectinatus</taxon>
    </lineage>
</organism>
<feature type="region of interest" description="Disordered" evidence="1">
    <location>
        <begin position="26"/>
        <end position="55"/>
    </location>
</feature>
<feature type="compositionally biased region" description="Polar residues" evidence="1">
    <location>
        <begin position="26"/>
        <end position="44"/>
    </location>
</feature>
<dbReference type="InterPro" id="IPR019606">
    <property type="entry name" value="GerMN"/>
</dbReference>
<dbReference type="Pfam" id="PF10646">
    <property type="entry name" value="Germane"/>
    <property type="match status" value="1"/>
</dbReference>
<dbReference type="PROSITE" id="PS51257">
    <property type="entry name" value="PROKAR_LIPOPROTEIN"/>
    <property type="match status" value="1"/>
</dbReference>
<dbReference type="SMART" id="SM00909">
    <property type="entry name" value="Germane"/>
    <property type="match status" value="1"/>
</dbReference>
<dbReference type="Proteomes" id="UP001239167">
    <property type="component" value="Unassembled WGS sequence"/>
</dbReference>
<evidence type="ECO:0000313" key="4">
    <source>
        <dbReference type="EMBL" id="MDQ0203505.1"/>
    </source>
</evidence>
<feature type="domain" description="GerMN" evidence="3">
    <location>
        <begin position="89"/>
        <end position="178"/>
    </location>
</feature>
<accession>A0ABT9Y7P1</accession>
<keyword evidence="5" id="KW-1185">Reference proteome</keyword>
<name>A0ABT9Y7P1_9FIRM</name>
<evidence type="ECO:0000259" key="3">
    <source>
        <dbReference type="SMART" id="SM00909"/>
    </source>
</evidence>
<feature type="chain" id="PRO_5047178574" evidence="2">
    <location>
        <begin position="21"/>
        <end position="194"/>
    </location>
</feature>
<feature type="compositionally biased region" description="Basic and acidic residues" evidence="1">
    <location>
        <begin position="45"/>
        <end position="55"/>
    </location>
</feature>
<dbReference type="RefSeq" id="WP_307223555.1">
    <property type="nucleotide sequence ID" value="NZ_CP116940.1"/>
</dbReference>
<protein>
    <submittedName>
        <fullName evidence="4">Spore germination protein GerM</fullName>
    </submittedName>
</protein>